<evidence type="ECO:0000313" key="2">
    <source>
        <dbReference type="Proteomes" id="UP000183656"/>
    </source>
</evidence>
<sequence>MTIIVPVPIAPLPVAPYIGDPEFDAHADAHVAALTPHREQVNAISEATYQNALDARDSATSANEAASAAAAIEAQTAILASTAAQAVGAQMWQPHPMFYGSGAVVWSPSNGQVYRARNVNSGVDPADDLAQEFWWLIGAALSPPIVFVTADTVARPGMHYVFLAPATLFLPFPGGLRDTVLITDLSMSSEAIVDPGDGKIRGQSGPMRLNVPRLKFQLVNSGNSGNGKGWI</sequence>
<reference evidence="1 2" key="1">
    <citation type="submission" date="2016-10" db="EMBL/GenBank/DDBJ databases">
        <authorList>
            <person name="de Groot N.N."/>
        </authorList>
    </citation>
    <scope>NUCLEOTIDE SEQUENCE [LARGE SCALE GENOMIC DNA]</scope>
    <source>
        <strain evidence="1 2">R-24608</strain>
    </source>
</reference>
<accession>A0A1I7J8M5</accession>
<dbReference type="AlphaFoldDB" id="A0A1I7J8M5"/>
<evidence type="ECO:0000313" key="1">
    <source>
        <dbReference type="EMBL" id="SFU81569.1"/>
    </source>
</evidence>
<organism evidence="1 2">
    <name type="scientific">Paenacidovorax caeni</name>
    <dbReference type="NCBI Taxonomy" id="343013"/>
    <lineage>
        <taxon>Bacteria</taxon>
        <taxon>Pseudomonadati</taxon>
        <taxon>Pseudomonadota</taxon>
        <taxon>Betaproteobacteria</taxon>
        <taxon>Burkholderiales</taxon>
        <taxon>Comamonadaceae</taxon>
        <taxon>Paenacidovorax</taxon>
    </lineage>
</organism>
<proteinExistence type="predicted"/>
<protein>
    <submittedName>
        <fullName evidence="1">Uncharacterized protein</fullName>
    </submittedName>
</protein>
<dbReference type="Proteomes" id="UP000183656">
    <property type="component" value="Unassembled WGS sequence"/>
</dbReference>
<keyword evidence="2" id="KW-1185">Reference proteome</keyword>
<dbReference type="EMBL" id="FPBX01000023">
    <property type="protein sequence ID" value="SFU81569.1"/>
    <property type="molecule type" value="Genomic_DNA"/>
</dbReference>
<name>A0A1I7J8M5_9BURK</name>
<gene>
    <name evidence="1" type="ORF">SAMN04489707_102345</name>
</gene>
<dbReference type="RefSeq" id="WP_054256430.1">
    <property type="nucleotide sequence ID" value="NZ_CYIG01000018.1"/>
</dbReference>
<dbReference type="STRING" id="343013.SAMN04489707_102345"/>